<dbReference type="EMBL" id="JARJCN010000030">
    <property type="protein sequence ID" value="KAJ7086788.1"/>
    <property type="molecule type" value="Genomic_DNA"/>
</dbReference>
<sequence length="536" mass="60177">MDNLGLYFKIAPIAAVLAAVLFIRLRRRDPLIASIRGPASPSKLIVQFLGNMTQLFLAHNYGQWEYKWLKQFGSVYRVKACFGEDRLIVADPQAIKHILNTQTFMHPPRILRTGALVFGESLVSFIGKEHRRLRAGMSNGFSPNAVRSFLPIIIETAKKVAQEWKVPSAPGSSNTVNISEAIDHATLDITSEGGQSCAFQWAGCYLFRIALLGMPINTVQNPNQPIAKTNILDFFVPYIPEFIFRHLLSLPMDSMRAVSKFVNVTQKIIDKKTQEGNATGFEKDEHNMLNMMGMLEVQTLELYKISRREAINQIRILLIAGQDPPSVLLAWTLYHLAKYPEFQSKVREEIRAAREAADGQDLEYDNLTYLTAILKETLRVFPPNPITERVATEDSVLPLAFEVTTSTGERLKQIPIRKGQSSMVAMGSYNRLDSVWGPDAEQFRPERWLEADTDKRPALGPATPPMSFIGGQRACLGWRFGLLMAQAILCELLSEFTFSLPKNSSVRARYWGTEELPVTPEGVKGVMVSVTRICLL</sequence>
<evidence type="ECO:0000256" key="13">
    <source>
        <dbReference type="PIRSR" id="PIRSR602403-1"/>
    </source>
</evidence>
<keyword evidence="8 14" id="KW-1133">Transmembrane helix</keyword>
<comment type="caution">
    <text evidence="15">The sequence shown here is derived from an EMBL/GenBank/DDBJ whole genome shotgun (WGS) entry which is preliminary data.</text>
</comment>
<accession>A0AAD6U1C6</accession>
<evidence type="ECO:0000256" key="11">
    <source>
        <dbReference type="ARBA" id="ARBA00023033"/>
    </source>
</evidence>
<evidence type="ECO:0000256" key="8">
    <source>
        <dbReference type="ARBA" id="ARBA00022989"/>
    </source>
</evidence>
<keyword evidence="5 13" id="KW-0349">Heme</keyword>
<evidence type="ECO:0000256" key="12">
    <source>
        <dbReference type="ARBA" id="ARBA00023136"/>
    </source>
</evidence>
<dbReference type="InterPro" id="IPR001128">
    <property type="entry name" value="Cyt_P450"/>
</dbReference>
<feature type="transmembrane region" description="Helical" evidence="14">
    <location>
        <begin position="6"/>
        <end position="25"/>
    </location>
</feature>
<dbReference type="Pfam" id="PF00067">
    <property type="entry name" value="p450"/>
    <property type="match status" value="1"/>
</dbReference>
<comment type="subcellular location">
    <subcellularLocation>
        <location evidence="2">Membrane</location>
    </subcellularLocation>
</comment>
<dbReference type="GO" id="GO:0016020">
    <property type="term" value="C:membrane"/>
    <property type="evidence" value="ECO:0007669"/>
    <property type="project" value="UniProtKB-SubCell"/>
</dbReference>
<dbReference type="PANTHER" id="PTHR24305">
    <property type="entry name" value="CYTOCHROME P450"/>
    <property type="match status" value="1"/>
</dbReference>
<dbReference type="InterPro" id="IPR036396">
    <property type="entry name" value="Cyt_P450_sf"/>
</dbReference>
<dbReference type="GO" id="GO:0016705">
    <property type="term" value="F:oxidoreductase activity, acting on paired donors, with incorporation or reduction of molecular oxygen"/>
    <property type="evidence" value="ECO:0007669"/>
    <property type="project" value="InterPro"/>
</dbReference>
<keyword evidence="10 13" id="KW-0408">Iron</keyword>
<evidence type="ECO:0000256" key="6">
    <source>
        <dbReference type="ARBA" id="ARBA00022692"/>
    </source>
</evidence>
<evidence type="ECO:0000256" key="10">
    <source>
        <dbReference type="ARBA" id="ARBA00023004"/>
    </source>
</evidence>
<comment type="cofactor">
    <cofactor evidence="1 13">
        <name>heme</name>
        <dbReference type="ChEBI" id="CHEBI:30413"/>
    </cofactor>
</comment>
<dbReference type="GO" id="GO:0020037">
    <property type="term" value="F:heme binding"/>
    <property type="evidence" value="ECO:0007669"/>
    <property type="project" value="InterPro"/>
</dbReference>
<evidence type="ECO:0000256" key="3">
    <source>
        <dbReference type="ARBA" id="ARBA00004721"/>
    </source>
</evidence>
<keyword evidence="6 14" id="KW-0812">Transmembrane</keyword>
<keyword evidence="9" id="KW-0560">Oxidoreductase</keyword>
<dbReference type="PRINTS" id="PR00385">
    <property type="entry name" value="P450"/>
</dbReference>
<keyword evidence="16" id="KW-1185">Reference proteome</keyword>
<evidence type="ECO:0000256" key="14">
    <source>
        <dbReference type="SAM" id="Phobius"/>
    </source>
</evidence>
<protein>
    <submittedName>
        <fullName evidence="15">Cytochrome P450</fullName>
    </submittedName>
</protein>
<dbReference type="AlphaFoldDB" id="A0AAD6U1C6"/>
<proteinExistence type="inferred from homology"/>
<evidence type="ECO:0000313" key="16">
    <source>
        <dbReference type="Proteomes" id="UP001222325"/>
    </source>
</evidence>
<evidence type="ECO:0000256" key="2">
    <source>
        <dbReference type="ARBA" id="ARBA00004370"/>
    </source>
</evidence>
<dbReference type="GO" id="GO:0005506">
    <property type="term" value="F:iron ion binding"/>
    <property type="evidence" value="ECO:0007669"/>
    <property type="project" value="InterPro"/>
</dbReference>
<keyword evidence="12 14" id="KW-0472">Membrane</keyword>
<feature type="binding site" description="axial binding residue" evidence="13">
    <location>
        <position position="475"/>
    </location>
    <ligand>
        <name>heme</name>
        <dbReference type="ChEBI" id="CHEBI:30413"/>
    </ligand>
    <ligandPart>
        <name>Fe</name>
        <dbReference type="ChEBI" id="CHEBI:18248"/>
    </ligandPart>
</feature>
<gene>
    <name evidence="15" type="ORF">B0H15DRAFT_781747</name>
</gene>
<comment type="pathway">
    <text evidence="3">Secondary metabolite biosynthesis; terpenoid biosynthesis.</text>
</comment>
<dbReference type="Gene3D" id="1.10.630.10">
    <property type="entry name" value="Cytochrome P450"/>
    <property type="match status" value="1"/>
</dbReference>
<reference evidence="15" key="1">
    <citation type="submission" date="2023-03" db="EMBL/GenBank/DDBJ databases">
        <title>Massive genome expansion in bonnet fungi (Mycena s.s.) driven by repeated elements and novel gene families across ecological guilds.</title>
        <authorList>
            <consortium name="Lawrence Berkeley National Laboratory"/>
            <person name="Harder C.B."/>
            <person name="Miyauchi S."/>
            <person name="Viragh M."/>
            <person name="Kuo A."/>
            <person name="Thoen E."/>
            <person name="Andreopoulos B."/>
            <person name="Lu D."/>
            <person name="Skrede I."/>
            <person name="Drula E."/>
            <person name="Henrissat B."/>
            <person name="Morin E."/>
            <person name="Kohler A."/>
            <person name="Barry K."/>
            <person name="LaButti K."/>
            <person name="Morin E."/>
            <person name="Salamov A."/>
            <person name="Lipzen A."/>
            <person name="Mereny Z."/>
            <person name="Hegedus B."/>
            <person name="Baldrian P."/>
            <person name="Stursova M."/>
            <person name="Weitz H."/>
            <person name="Taylor A."/>
            <person name="Grigoriev I.V."/>
            <person name="Nagy L.G."/>
            <person name="Martin F."/>
            <person name="Kauserud H."/>
        </authorList>
    </citation>
    <scope>NUCLEOTIDE SEQUENCE</scope>
    <source>
        <strain evidence="15">CBHHK173m</strain>
    </source>
</reference>
<evidence type="ECO:0000256" key="9">
    <source>
        <dbReference type="ARBA" id="ARBA00023002"/>
    </source>
</evidence>
<dbReference type="Proteomes" id="UP001222325">
    <property type="component" value="Unassembled WGS sequence"/>
</dbReference>
<keyword evidence="11" id="KW-0503">Monooxygenase</keyword>
<evidence type="ECO:0000256" key="1">
    <source>
        <dbReference type="ARBA" id="ARBA00001971"/>
    </source>
</evidence>
<name>A0AAD6U1C6_9AGAR</name>
<comment type="similarity">
    <text evidence="4">Belongs to the cytochrome P450 family.</text>
</comment>
<evidence type="ECO:0000256" key="5">
    <source>
        <dbReference type="ARBA" id="ARBA00022617"/>
    </source>
</evidence>
<evidence type="ECO:0000256" key="4">
    <source>
        <dbReference type="ARBA" id="ARBA00010617"/>
    </source>
</evidence>
<dbReference type="PRINTS" id="PR00465">
    <property type="entry name" value="EP450IV"/>
</dbReference>
<dbReference type="InterPro" id="IPR002403">
    <property type="entry name" value="Cyt_P450_E_grp-IV"/>
</dbReference>
<evidence type="ECO:0000313" key="15">
    <source>
        <dbReference type="EMBL" id="KAJ7086788.1"/>
    </source>
</evidence>
<evidence type="ECO:0000256" key="7">
    <source>
        <dbReference type="ARBA" id="ARBA00022723"/>
    </source>
</evidence>
<keyword evidence="7 13" id="KW-0479">Metal-binding</keyword>
<dbReference type="GO" id="GO:0004497">
    <property type="term" value="F:monooxygenase activity"/>
    <property type="evidence" value="ECO:0007669"/>
    <property type="project" value="UniProtKB-KW"/>
</dbReference>
<organism evidence="15 16">
    <name type="scientific">Mycena belliarum</name>
    <dbReference type="NCBI Taxonomy" id="1033014"/>
    <lineage>
        <taxon>Eukaryota</taxon>
        <taxon>Fungi</taxon>
        <taxon>Dikarya</taxon>
        <taxon>Basidiomycota</taxon>
        <taxon>Agaricomycotina</taxon>
        <taxon>Agaricomycetes</taxon>
        <taxon>Agaricomycetidae</taxon>
        <taxon>Agaricales</taxon>
        <taxon>Marasmiineae</taxon>
        <taxon>Mycenaceae</taxon>
        <taxon>Mycena</taxon>
    </lineage>
</organism>
<dbReference type="PANTHER" id="PTHR24305:SF166">
    <property type="entry name" value="CYTOCHROME P450 12A4, MITOCHONDRIAL-RELATED"/>
    <property type="match status" value="1"/>
</dbReference>
<dbReference type="SUPFAM" id="SSF48264">
    <property type="entry name" value="Cytochrome P450"/>
    <property type="match status" value="1"/>
</dbReference>
<dbReference type="InterPro" id="IPR050121">
    <property type="entry name" value="Cytochrome_P450_monoxygenase"/>
</dbReference>